<evidence type="ECO:0000313" key="2">
    <source>
        <dbReference type="EMBL" id="AQS80494.1"/>
    </source>
</evidence>
<feature type="chain" id="PRO_5010547037" evidence="1">
    <location>
        <begin position="22"/>
        <end position="231"/>
    </location>
</feature>
<sequence>MVSRGHILYVILLPVLARVAADDADEQIMSEMMSGDHDGASNSNSLVRSSEHSSLPRSLILQMLRSGSLRGAASSAPLPAPPAQPLLSRLADKAEYGQDGEVTKRVFCNGFTGCGGRHRDRSRRQERYGKRLIPVLVKRPFCNSFGCYNGKRSSSSFSIVDPVAAYRARVFAQMMAAAESARRGEEGERPAGVVVPGKRLFCNGYGGCRGGKRSLFSPWMSKLNGVVGEGM</sequence>
<feature type="signal peptide" evidence="1">
    <location>
        <begin position="1"/>
        <end position="21"/>
    </location>
</feature>
<proteinExistence type="evidence at transcript level"/>
<organism evidence="2">
    <name type="scientific">Charonia tritonis</name>
    <name type="common">giant triton snail</name>
    <dbReference type="NCBI Taxonomy" id="1960912"/>
    <lineage>
        <taxon>Eukaryota</taxon>
        <taxon>Metazoa</taxon>
        <taxon>Spiralia</taxon>
        <taxon>Lophotrochozoa</taxon>
        <taxon>Mollusca</taxon>
        <taxon>Gastropoda</taxon>
        <taxon>Caenogastropoda</taxon>
        <taxon>Littorinimorpha</taxon>
        <taxon>Tonnoidea</taxon>
        <taxon>Ranellidae</taxon>
        <taxon>Charonia</taxon>
    </lineage>
</organism>
<dbReference type="EMBL" id="KY287963">
    <property type="protein sequence ID" value="AQS80494.1"/>
    <property type="molecule type" value="mRNA"/>
</dbReference>
<dbReference type="AlphaFoldDB" id="A0A1S6JQ04"/>
<name>A0A1S6JQ04_9CAEN</name>
<reference evidence="2" key="1">
    <citation type="journal article" date="2017" name="Peptides">
        <title>Neuropeptides encoded within a neural transcriptome of the giant triton snail Charonia tritonis, a Crown-of-Thorns Starfish predator.</title>
        <authorList>
            <person name="Bose U."/>
            <person name="Suwansa-Ard S."/>
            <person name="Maikaeo L."/>
            <person name="Motti C.A."/>
            <person name="Hall M.R."/>
            <person name="Cummins S.F."/>
        </authorList>
    </citation>
    <scope>NUCLEOTIDE SEQUENCE</scope>
    <source>
        <tissue evidence="2">Nervous tissue</tissue>
    </source>
</reference>
<keyword evidence="1" id="KW-0732">Signal</keyword>
<evidence type="ECO:0000256" key="1">
    <source>
        <dbReference type="SAM" id="SignalP"/>
    </source>
</evidence>
<protein>
    <submittedName>
        <fullName evidence="2">CCAP-2</fullName>
    </submittedName>
</protein>
<accession>A0A1S6JQ04</accession>